<evidence type="ECO:0000256" key="1">
    <source>
        <dbReference type="SAM" id="Phobius"/>
    </source>
</evidence>
<organism evidence="2 3">
    <name type="scientific">Candidatus Falkowbacteria bacterium CG1_02_37_44</name>
    <dbReference type="NCBI Taxonomy" id="1805146"/>
    <lineage>
        <taxon>Bacteria</taxon>
        <taxon>Candidatus Falkowiibacteriota</taxon>
    </lineage>
</organism>
<dbReference type="EMBL" id="MNUU01000028">
    <property type="protein sequence ID" value="OIO07944.1"/>
    <property type="molecule type" value="Genomic_DNA"/>
</dbReference>
<feature type="transmembrane region" description="Helical" evidence="1">
    <location>
        <begin position="92"/>
        <end position="114"/>
    </location>
</feature>
<protein>
    <submittedName>
        <fullName evidence="2">Uncharacterized protein</fullName>
    </submittedName>
</protein>
<keyword evidence="1" id="KW-0472">Membrane</keyword>
<accession>A0A1J4T8W4</accession>
<feature type="transmembrane region" description="Helical" evidence="1">
    <location>
        <begin position="27"/>
        <end position="46"/>
    </location>
</feature>
<sequence>MINNLSSYFYLGWRKILEIILDLFDYLYIKIYLAIILFINLSNWTIAKVISDKTKQDLYISQYSNSDSVKDLFILHYNVDFGINLVGRVERVYIMPLFGLLILIINLFLLLYFYKNNKFISHLLLTSVFLVNVFLLMALASIYLINFRPII</sequence>
<feature type="transmembrane region" description="Helical" evidence="1">
    <location>
        <begin position="120"/>
        <end position="145"/>
    </location>
</feature>
<dbReference type="Proteomes" id="UP000183192">
    <property type="component" value="Unassembled WGS sequence"/>
</dbReference>
<keyword evidence="1" id="KW-0812">Transmembrane</keyword>
<dbReference type="STRING" id="1805146.AUJ27_01540"/>
<proteinExistence type="predicted"/>
<evidence type="ECO:0000313" key="2">
    <source>
        <dbReference type="EMBL" id="OIO07944.1"/>
    </source>
</evidence>
<keyword evidence="1" id="KW-1133">Transmembrane helix</keyword>
<dbReference type="AlphaFoldDB" id="A0A1J4T8W4"/>
<reference evidence="2 3" key="1">
    <citation type="journal article" date="2016" name="Environ. Microbiol.">
        <title>Genomic resolution of a cold subsurface aquifer community provides metabolic insights for novel microbes adapted to high CO concentrations.</title>
        <authorList>
            <person name="Probst A.J."/>
            <person name="Castelle C.J."/>
            <person name="Singh A."/>
            <person name="Brown C.T."/>
            <person name="Anantharaman K."/>
            <person name="Sharon I."/>
            <person name="Hug L.A."/>
            <person name="Burstein D."/>
            <person name="Emerson J.B."/>
            <person name="Thomas B.C."/>
            <person name="Banfield J.F."/>
        </authorList>
    </citation>
    <scope>NUCLEOTIDE SEQUENCE [LARGE SCALE GENOMIC DNA]</scope>
    <source>
        <strain evidence="2">CG1_02_37_44</strain>
    </source>
</reference>
<comment type="caution">
    <text evidence="2">The sequence shown here is derived from an EMBL/GenBank/DDBJ whole genome shotgun (WGS) entry which is preliminary data.</text>
</comment>
<evidence type="ECO:0000313" key="3">
    <source>
        <dbReference type="Proteomes" id="UP000183192"/>
    </source>
</evidence>
<name>A0A1J4T8W4_9BACT</name>
<gene>
    <name evidence="2" type="ORF">AUJ27_01540</name>
</gene>